<dbReference type="GO" id="GO:0000272">
    <property type="term" value="P:polysaccharide catabolic process"/>
    <property type="evidence" value="ECO:0007669"/>
    <property type="project" value="InterPro"/>
</dbReference>
<gene>
    <name evidence="6" type="ORF">QE424_001766</name>
</gene>
<evidence type="ECO:0000259" key="5">
    <source>
        <dbReference type="Pfam" id="PF00150"/>
    </source>
</evidence>
<keyword evidence="2 3" id="KW-0326">Glycosidase</keyword>
<dbReference type="SUPFAM" id="SSF51445">
    <property type="entry name" value="(Trans)glycosidases"/>
    <property type="match status" value="1"/>
</dbReference>
<comment type="caution">
    <text evidence="6">The sequence shown here is derived from an EMBL/GenBank/DDBJ whole genome shotgun (WGS) entry which is preliminary data.</text>
</comment>
<reference evidence="6" key="1">
    <citation type="submission" date="2023-07" db="EMBL/GenBank/DDBJ databases">
        <title>Functional and genomic diversity of the sorghum phyllosphere microbiome.</title>
        <authorList>
            <person name="Shade A."/>
        </authorList>
    </citation>
    <scope>NUCLEOTIDE SEQUENCE</scope>
    <source>
        <strain evidence="6">SORGH_AS_0457</strain>
    </source>
</reference>
<evidence type="ECO:0000313" key="7">
    <source>
        <dbReference type="Proteomes" id="UP001226084"/>
    </source>
</evidence>
<comment type="similarity">
    <text evidence="3">Belongs to the glycosyl hydrolase 5 (cellulase A) family.</text>
</comment>
<dbReference type="InterPro" id="IPR017853">
    <property type="entry name" value="GH"/>
</dbReference>
<evidence type="ECO:0000256" key="1">
    <source>
        <dbReference type="ARBA" id="ARBA00022801"/>
    </source>
</evidence>
<evidence type="ECO:0000256" key="3">
    <source>
        <dbReference type="RuleBase" id="RU361153"/>
    </source>
</evidence>
<feature type="signal peptide" evidence="4">
    <location>
        <begin position="1"/>
        <end position="21"/>
    </location>
</feature>
<proteinExistence type="inferred from homology"/>
<accession>A0AAP5AIJ4</accession>
<dbReference type="InterPro" id="IPR001547">
    <property type="entry name" value="Glyco_hydro_5"/>
</dbReference>
<keyword evidence="1 3" id="KW-0378">Hydrolase</keyword>
<dbReference type="Gene3D" id="3.20.20.80">
    <property type="entry name" value="Glycosidases"/>
    <property type="match status" value="1"/>
</dbReference>
<evidence type="ECO:0000256" key="2">
    <source>
        <dbReference type="ARBA" id="ARBA00023295"/>
    </source>
</evidence>
<feature type="domain" description="Glycoside hydrolase family 5" evidence="5">
    <location>
        <begin position="63"/>
        <end position="320"/>
    </location>
</feature>
<dbReference type="EMBL" id="JAUTAS010000001">
    <property type="protein sequence ID" value="MDQ1108607.1"/>
    <property type="molecule type" value="Genomic_DNA"/>
</dbReference>
<organism evidence="6 7">
    <name type="scientific">Stenotrophomonas rhizophila</name>
    <dbReference type="NCBI Taxonomy" id="216778"/>
    <lineage>
        <taxon>Bacteria</taxon>
        <taxon>Pseudomonadati</taxon>
        <taxon>Pseudomonadota</taxon>
        <taxon>Gammaproteobacteria</taxon>
        <taxon>Lysobacterales</taxon>
        <taxon>Lysobacteraceae</taxon>
        <taxon>Stenotrophomonas</taxon>
    </lineage>
</organism>
<dbReference type="AlphaFoldDB" id="A0AAP5AIJ4"/>
<dbReference type="GO" id="GO:0004553">
    <property type="term" value="F:hydrolase activity, hydrolyzing O-glycosyl compounds"/>
    <property type="evidence" value="ECO:0007669"/>
    <property type="project" value="InterPro"/>
</dbReference>
<protein>
    <recommendedName>
        <fullName evidence="5">Glycoside hydrolase family 5 domain-containing protein</fullName>
    </recommendedName>
</protein>
<dbReference type="Pfam" id="PF00150">
    <property type="entry name" value="Cellulase"/>
    <property type="match status" value="1"/>
</dbReference>
<evidence type="ECO:0000313" key="6">
    <source>
        <dbReference type="EMBL" id="MDQ1108607.1"/>
    </source>
</evidence>
<feature type="chain" id="PRO_5042946906" description="Glycoside hydrolase family 5 domain-containing protein" evidence="4">
    <location>
        <begin position="22"/>
        <end position="382"/>
    </location>
</feature>
<keyword evidence="4" id="KW-0732">Signal</keyword>
<dbReference type="Proteomes" id="UP001226084">
    <property type="component" value="Unassembled WGS sequence"/>
</dbReference>
<sequence>MRKWLSPLLATLLAVAPMAHADDAARWTPAQADAWYAKQQWLVGANYTTSNAINQLEMFQAETFDPEAIDRELRWAHEQFGMNTMRVYLHDLLWQQDPQGFLKRVDTFLSIAEKHGIRPMLVLFDSCWDPDPKLGPQHRPIPGVHNSGWVQSPSRHMLVDPANDKHFRDYVEGVVGAFANDKRVLAWDLWNEPDNPGGGNYMDKQLKGEQERIAELLPKIFDWARAKKPTQPLTSGVWIGDDWSPGAASLTAIQRTQLERSDVITFHNYEQPEAFVSRVAQLKKYGRPLICTEWLARGAGSNVDTILPIARRENIGMINWGFVDGAIQTRFPWDSWQRPYTMEPPTVWFHDLVKADGTPYRPREAELFRRLAKTPRTAVPAF</sequence>
<name>A0AAP5AIJ4_9GAMM</name>
<evidence type="ECO:0000256" key="4">
    <source>
        <dbReference type="SAM" id="SignalP"/>
    </source>
</evidence>
<dbReference type="RefSeq" id="WP_307106957.1">
    <property type="nucleotide sequence ID" value="NZ_JAUTAS010000001.1"/>
</dbReference>